<evidence type="ECO:0000313" key="4">
    <source>
        <dbReference type="EMBL" id="XDT71588.1"/>
    </source>
</evidence>
<dbReference type="EMBL" id="CP154858">
    <property type="protein sequence ID" value="XDT71588.1"/>
    <property type="molecule type" value="Genomic_DNA"/>
</dbReference>
<proteinExistence type="predicted"/>
<reference evidence="4" key="1">
    <citation type="submission" date="2024-05" db="EMBL/GenBank/DDBJ databases">
        <title>Genome sequencing of novel strain.</title>
        <authorList>
            <person name="Ganbat D."/>
            <person name="Ganbat S."/>
            <person name="Lee S.-J."/>
        </authorList>
    </citation>
    <scope>NUCLEOTIDE SEQUENCE</scope>
    <source>
        <strain evidence="4">SMD15-11</strain>
    </source>
</reference>
<dbReference type="RefSeq" id="WP_369600615.1">
    <property type="nucleotide sequence ID" value="NZ_CP154858.1"/>
</dbReference>
<dbReference type="Pfam" id="PF14341">
    <property type="entry name" value="PilX_N"/>
    <property type="match status" value="1"/>
</dbReference>
<evidence type="ECO:0000259" key="3">
    <source>
        <dbReference type="Pfam" id="PF14341"/>
    </source>
</evidence>
<dbReference type="InterPro" id="IPR045584">
    <property type="entry name" value="Pilin-like"/>
</dbReference>
<feature type="domain" description="PilX/PilW C-terminal" evidence="2">
    <location>
        <begin position="90"/>
        <end position="174"/>
    </location>
</feature>
<dbReference type="AlphaFoldDB" id="A0AB39UTI3"/>
<dbReference type="InterPro" id="IPR025205">
    <property type="entry name" value="PilX/PilW_C"/>
</dbReference>
<name>A0AB39UTI3_9GAMM</name>
<evidence type="ECO:0000259" key="2">
    <source>
        <dbReference type="Pfam" id="PF13681"/>
    </source>
</evidence>
<feature type="domain" description="Type 4 fimbrial biogenesis protein PilX N-terminal" evidence="3">
    <location>
        <begin position="11"/>
        <end position="61"/>
    </location>
</feature>
<accession>A0AB39UTI3</accession>
<keyword evidence="1" id="KW-0812">Transmembrane</keyword>
<feature type="transmembrane region" description="Helical" evidence="1">
    <location>
        <begin position="12"/>
        <end position="33"/>
    </location>
</feature>
<dbReference type="KEGG" id="tcd:AAIA72_12320"/>
<evidence type="ECO:0000256" key="1">
    <source>
        <dbReference type="SAM" id="Phobius"/>
    </source>
</evidence>
<keyword evidence="1" id="KW-0472">Membrane</keyword>
<organism evidence="4">
    <name type="scientific">Thermohahella caldifontis</name>
    <dbReference type="NCBI Taxonomy" id="3142973"/>
    <lineage>
        <taxon>Bacteria</taxon>
        <taxon>Pseudomonadati</taxon>
        <taxon>Pseudomonadota</taxon>
        <taxon>Gammaproteobacteria</taxon>
        <taxon>Oceanospirillales</taxon>
        <taxon>Hahellaceae</taxon>
        <taxon>Thermohahella</taxon>
    </lineage>
</organism>
<dbReference type="InterPro" id="IPR025746">
    <property type="entry name" value="PilX_N_dom"/>
</dbReference>
<dbReference type="Pfam" id="PF13681">
    <property type="entry name" value="PilX"/>
    <property type="match status" value="1"/>
</dbReference>
<sequence length="176" mass="18761">MRDFRQRSRQRGAALLVGLVLLLILTILGISSLNDTVVQNKMSGAMQDTNSALQAADSAVREAEAYIDGLTTLAGFVNNNGLYTEGNAPSPYDSTTWTGTVSATASGTHGQGANPRYFIELMGDVNENNSNTSVNITTYSHESGAGQLKGFRIVARATGGSGTAQRIVESYYVKRF</sequence>
<dbReference type="SUPFAM" id="SSF54523">
    <property type="entry name" value="Pili subunits"/>
    <property type="match status" value="1"/>
</dbReference>
<gene>
    <name evidence="4" type="ORF">AAIA72_12320</name>
</gene>
<keyword evidence="1" id="KW-1133">Transmembrane helix</keyword>
<protein>
    <submittedName>
        <fullName evidence="4">Pilus assembly protein</fullName>
    </submittedName>
</protein>